<dbReference type="EMBL" id="JRGF01000002">
    <property type="protein sequence ID" value="KHE42717.1"/>
    <property type="molecule type" value="Genomic_DNA"/>
</dbReference>
<dbReference type="Proteomes" id="UP000030889">
    <property type="component" value="Unassembled WGS sequence"/>
</dbReference>
<keyword evidence="2 5" id="KW-0132">Cell division</keyword>
<dbReference type="SMART" id="SM00842">
    <property type="entry name" value="FtsA"/>
    <property type="match status" value="1"/>
</dbReference>
<accession>A0ABR4YKR8</accession>
<dbReference type="InterPro" id="IPR003494">
    <property type="entry name" value="SHS2_FtsA"/>
</dbReference>
<evidence type="ECO:0000256" key="1">
    <source>
        <dbReference type="ARBA" id="ARBA00022475"/>
    </source>
</evidence>
<name>A0ABR4YKR8_9BACT</name>
<dbReference type="RefSeq" id="WP_035471602.1">
    <property type="nucleotide sequence ID" value="NZ_JRGF01000002.1"/>
</dbReference>
<keyword evidence="4 5" id="KW-0131">Cell cycle</keyword>
<evidence type="ECO:0000256" key="2">
    <source>
        <dbReference type="ARBA" id="ARBA00022618"/>
    </source>
</evidence>
<comment type="subunit">
    <text evidence="5">Self-interacts. Interacts with FtsZ.</text>
</comment>
<dbReference type="InterPro" id="IPR043129">
    <property type="entry name" value="ATPase_NBD"/>
</dbReference>
<evidence type="ECO:0000313" key="8">
    <source>
        <dbReference type="EMBL" id="KHE42717.1"/>
    </source>
</evidence>
<dbReference type="PIRSF" id="PIRSF003101">
    <property type="entry name" value="FtsA"/>
    <property type="match status" value="1"/>
</dbReference>
<evidence type="ECO:0000256" key="4">
    <source>
        <dbReference type="ARBA" id="ARBA00023306"/>
    </source>
</evidence>
<sequence length="486" mass="53420">MQAENKNYIVAIDLGSGSVTAAAGSKDPDGRLNIIDMVSKPMQGMSCGEVINIEQVTGAVRAAVGELEEHLGIKVTEAYAGISGHDIKCADSSYFVYVSGEDHEICEEDVAKLHESMNSLQPPEGICILDRTPQKYVIDSREETMQPVGRFGQQLEATFNFILANRGSLERLNKAFLRLGIVQRRLFTNAQASAAAVLTEDEKELGAAVIDIGAGCTDICIWQDNIMRYVGVLPVGSDAINRDIRSIAIPERFIEKLKTTHGYAVAAQIPEEKRSQNIKIKGRTQRENKEISFYNLAQIIEARLLDIVENVMEEIKESGYADKLGSGIVLTGGGAYLKDIDTLFRERTKYDVRTGSAYPELVNDRSLPAADDMHLSSAIGLLLLGLQESRIAADAEPLRKREKTEEQTDTATDRQIPTDEGQRPAPDGEGLDIRKQTENDTAKRPSDGGDTPRTPNNGKGKDKKRPFGGIGRFFKEIFEVVDDDEI</sequence>
<dbReference type="InterPro" id="IPR050696">
    <property type="entry name" value="FtsA/MreB"/>
</dbReference>
<evidence type="ECO:0000313" key="9">
    <source>
        <dbReference type="Proteomes" id="UP000030889"/>
    </source>
</evidence>
<feature type="compositionally biased region" description="Basic and acidic residues" evidence="6">
    <location>
        <begin position="395"/>
        <end position="406"/>
    </location>
</feature>
<dbReference type="PANTHER" id="PTHR32432">
    <property type="entry name" value="CELL DIVISION PROTEIN FTSA-RELATED"/>
    <property type="match status" value="1"/>
</dbReference>
<proteinExistence type="inferred from homology"/>
<evidence type="ECO:0000256" key="5">
    <source>
        <dbReference type="HAMAP-Rule" id="MF_02033"/>
    </source>
</evidence>
<organism evidence="8 9">
    <name type="scientific">Alistipes inops</name>
    <dbReference type="NCBI Taxonomy" id="1501391"/>
    <lineage>
        <taxon>Bacteria</taxon>
        <taxon>Pseudomonadati</taxon>
        <taxon>Bacteroidota</taxon>
        <taxon>Bacteroidia</taxon>
        <taxon>Bacteroidales</taxon>
        <taxon>Rikenellaceae</taxon>
        <taxon>Alistipes</taxon>
    </lineage>
</organism>
<protein>
    <recommendedName>
        <fullName evidence="5">Cell division protein FtsA</fullName>
    </recommendedName>
</protein>
<comment type="subcellular location">
    <subcellularLocation>
        <location evidence="5">Cell membrane</location>
        <topology evidence="5">Peripheral membrane protein</topology>
        <orientation evidence="5">Cytoplasmic side</orientation>
    </subcellularLocation>
    <text evidence="5">Localizes to the Z ring in an FtsZ-dependent manner. Targeted to the membrane through a conserved C-terminal amphipathic helix.</text>
</comment>
<dbReference type="HAMAP" id="MF_02033">
    <property type="entry name" value="FtsA"/>
    <property type="match status" value="1"/>
</dbReference>
<evidence type="ECO:0000259" key="7">
    <source>
        <dbReference type="SMART" id="SM00842"/>
    </source>
</evidence>
<comment type="function">
    <text evidence="5">Cell division protein that is involved in the assembly of the Z ring. May serve as a membrane anchor for the Z ring.</text>
</comment>
<comment type="similarity">
    <text evidence="5">Belongs to the FtsA/MreB family.</text>
</comment>
<dbReference type="Pfam" id="PF14450">
    <property type="entry name" value="FtsA"/>
    <property type="match status" value="1"/>
</dbReference>
<evidence type="ECO:0000256" key="6">
    <source>
        <dbReference type="SAM" id="MobiDB-lite"/>
    </source>
</evidence>
<gene>
    <name evidence="5" type="primary">ftsA</name>
    <name evidence="8" type="ORF">LG35_01470</name>
</gene>
<dbReference type="PANTHER" id="PTHR32432:SF4">
    <property type="entry name" value="CELL DIVISION PROTEIN FTSA"/>
    <property type="match status" value="1"/>
</dbReference>
<dbReference type="Gene3D" id="3.30.420.40">
    <property type="match status" value="1"/>
</dbReference>
<keyword evidence="9" id="KW-1185">Reference proteome</keyword>
<evidence type="ECO:0000256" key="3">
    <source>
        <dbReference type="ARBA" id="ARBA00023136"/>
    </source>
</evidence>
<dbReference type="SUPFAM" id="SSF53067">
    <property type="entry name" value="Actin-like ATPase domain"/>
    <property type="match status" value="2"/>
</dbReference>
<dbReference type="CDD" id="cd24048">
    <property type="entry name" value="ASKHA_NBD_FtsA"/>
    <property type="match status" value="1"/>
</dbReference>
<dbReference type="Pfam" id="PF02491">
    <property type="entry name" value="SHS2_FTSA"/>
    <property type="match status" value="1"/>
</dbReference>
<feature type="compositionally biased region" description="Basic and acidic residues" evidence="6">
    <location>
        <begin position="431"/>
        <end position="447"/>
    </location>
</feature>
<comment type="caution">
    <text evidence="8">The sequence shown here is derived from an EMBL/GenBank/DDBJ whole genome shotgun (WGS) entry which is preliminary data.</text>
</comment>
<keyword evidence="3 5" id="KW-0472">Membrane</keyword>
<dbReference type="NCBIfam" id="TIGR01174">
    <property type="entry name" value="ftsA"/>
    <property type="match status" value="1"/>
</dbReference>
<feature type="domain" description="SHS2" evidence="7">
    <location>
        <begin position="9"/>
        <end position="197"/>
    </location>
</feature>
<feature type="region of interest" description="Disordered" evidence="6">
    <location>
        <begin position="395"/>
        <end position="468"/>
    </location>
</feature>
<keyword evidence="1 5" id="KW-1003">Cell membrane</keyword>
<dbReference type="InterPro" id="IPR020823">
    <property type="entry name" value="Cell_div_FtsA"/>
</dbReference>
<reference evidence="8 9" key="1">
    <citation type="submission" date="2014-09" db="EMBL/GenBank/DDBJ databases">
        <title>Alistipes sp. 627, sp. nov., a novel member of the family Rikenellaceae isolated from human faeces.</title>
        <authorList>
            <person name="Shkoporov A.N."/>
            <person name="Chaplin A.V."/>
            <person name="Motuzova O.V."/>
            <person name="Kafarskaia L.I."/>
            <person name="Khokhlova E.V."/>
            <person name="Efimov B.A."/>
        </authorList>
    </citation>
    <scope>NUCLEOTIDE SEQUENCE [LARGE SCALE GENOMIC DNA]</scope>
    <source>
        <strain evidence="8 9">627</strain>
    </source>
</reference>